<sequence>MTRTTLAELIARHEQPKPPANDDHLHHSFWITEDFLEICRHFKWYIFAMQDVDDKVGNGFTIVLRKEQN</sequence>
<evidence type="ECO:0000313" key="1">
    <source>
        <dbReference type="Proteomes" id="UP000887574"/>
    </source>
</evidence>
<dbReference type="Proteomes" id="UP000887574">
    <property type="component" value="Unplaced"/>
</dbReference>
<keyword evidence="1" id="KW-1185">Reference proteome</keyword>
<protein>
    <submittedName>
        <fullName evidence="2">Uncharacterized protein</fullName>
    </submittedName>
</protein>
<dbReference type="AlphaFoldDB" id="A0A915EP75"/>
<organism evidence="1 2">
    <name type="scientific">Ditylenchus dipsaci</name>
    <dbReference type="NCBI Taxonomy" id="166011"/>
    <lineage>
        <taxon>Eukaryota</taxon>
        <taxon>Metazoa</taxon>
        <taxon>Ecdysozoa</taxon>
        <taxon>Nematoda</taxon>
        <taxon>Chromadorea</taxon>
        <taxon>Rhabditida</taxon>
        <taxon>Tylenchina</taxon>
        <taxon>Tylenchomorpha</taxon>
        <taxon>Sphaerularioidea</taxon>
        <taxon>Anguinidae</taxon>
        <taxon>Anguininae</taxon>
        <taxon>Ditylenchus</taxon>
    </lineage>
</organism>
<proteinExistence type="predicted"/>
<reference evidence="2" key="1">
    <citation type="submission" date="2022-11" db="UniProtKB">
        <authorList>
            <consortium name="WormBaseParasite"/>
        </authorList>
    </citation>
    <scope>IDENTIFICATION</scope>
</reference>
<accession>A0A915EP75</accession>
<evidence type="ECO:0000313" key="2">
    <source>
        <dbReference type="WBParaSite" id="jg7937"/>
    </source>
</evidence>
<dbReference type="WBParaSite" id="jg7937">
    <property type="protein sequence ID" value="jg7937"/>
    <property type="gene ID" value="jg7937"/>
</dbReference>
<name>A0A915EP75_9BILA</name>